<evidence type="ECO:0000256" key="3">
    <source>
        <dbReference type="RuleBase" id="RU003939"/>
    </source>
</evidence>
<evidence type="ECO:0000256" key="2">
    <source>
        <dbReference type="ARBA" id="ARBA00023125"/>
    </source>
</evidence>
<dbReference type="HOGENOM" id="CLU_029436_1_0_10"/>
<dbReference type="eggNOG" id="COG0776">
    <property type="taxonomic scope" value="Bacteria"/>
</dbReference>
<evidence type="ECO:0000256" key="1">
    <source>
        <dbReference type="ARBA" id="ARBA00010529"/>
    </source>
</evidence>
<dbReference type="GO" id="GO:0005829">
    <property type="term" value="C:cytosol"/>
    <property type="evidence" value="ECO:0007669"/>
    <property type="project" value="TreeGrafter"/>
</dbReference>
<feature type="region of interest" description="Disordered" evidence="4">
    <location>
        <begin position="212"/>
        <end position="234"/>
    </location>
</feature>
<accession>E7RSJ8</accession>
<feature type="region of interest" description="Disordered" evidence="4">
    <location>
        <begin position="325"/>
        <end position="355"/>
    </location>
</feature>
<keyword evidence="2 6" id="KW-0238">DNA-binding</keyword>
<organism evidence="6 7">
    <name type="scientific">Hoylesella oralis ATCC 33269</name>
    <dbReference type="NCBI Taxonomy" id="873533"/>
    <lineage>
        <taxon>Bacteria</taxon>
        <taxon>Pseudomonadati</taxon>
        <taxon>Bacteroidota</taxon>
        <taxon>Bacteroidia</taxon>
        <taxon>Bacteroidales</taxon>
        <taxon>Prevotellaceae</taxon>
        <taxon>Hoylesella</taxon>
    </lineage>
</organism>
<dbReference type="Gene3D" id="4.10.520.10">
    <property type="entry name" value="IHF-like DNA-binding proteins"/>
    <property type="match status" value="1"/>
</dbReference>
<dbReference type="PANTHER" id="PTHR33175:SF2">
    <property type="entry name" value="INTEGRATION HOST FACTOR SUBUNIT ALPHA"/>
    <property type="match status" value="1"/>
</dbReference>
<reference evidence="6" key="1">
    <citation type="submission" date="2011-01" db="EMBL/GenBank/DDBJ databases">
        <authorList>
            <person name="Muzny D."/>
            <person name="Qin X."/>
            <person name="Buhay C."/>
            <person name="Dugan-Rocha S."/>
            <person name="Ding Y."/>
            <person name="Chen G."/>
            <person name="Hawes A."/>
            <person name="Holder M."/>
            <person name="Jhangiani S."/>
            <person name="Johnson A."/>
            <person name="Khan Z."/>
            <person name="Li Z."/>
            <person name="Liu W."/>
            <person name="Liu X."/>
            <person name="Perez L."/>
            <person name="Shen H."/>
            <person name="Wang Q."/>
            <person name="Watt J."/>
            <person name="Xi L."/>
            <person name="Xin Y."/>
            <person name="Zhou J."/>
            <person name="Deng J."/>
            <person name="Jiang H."/>
            <person name="Liu Y."/>
            <person name="Qu J."/>
            <person name="Song X.-Z."/>
            <person name="Zhang L."/>
            <person name="Villasana D."/>
            <person name="Johnson A."/>
            <person name="Liu J."/>
            <person name="Liyanage D."/>
            <person name="Lorensuhewa L."/>
            <person name="Robinson T."/>
            <person name="Song A."/>
            <person name="Song B.-B."/>
            <person name="Dinh H."/>
            <person name="Thornton R."/>
            <person name="Coyle M."/>
            <person name="Francisco L."/>
            <person name="Jackson L."/>
            <person name="Javaid M."/>
            <person name="Korchina V."/>
            <person name="Kovar C."/>
            <person name="Mata R."/>
            <person name="Mathew T."/>
            <person name="Ngo R."/>
            <person name="Nguyen L."/>
            <person name="Nguyen N."/>
            <person name="Okwuonu G."/>
            <person name="Ongeri F."/>
            <person name="Pham C."/>
            <person name="Simmons D."/>
            <person name="Wilczek-Boney K."/>
            <person name="Hale W."/>
            <person name="Jakkamsetti A."/>
            <person name="Pham P."/>
            <person name="Ruth R."/>
            <person name="San Lucas F."/>
            <person name="Warren J."/>
            <person name="Zhang J."/>
            <person name="Zhao Z."/>
            <person name="Zhou C."/>
            <person name="Zhu D."/>
            <person name="Lee S."/>
            <person name="Bess C."/>
            <person name="Blankenburg K."/>
            <person name="Forbes L."/>
            <person name="Fu Q."/>
            <person name="Gubbala S."/>
            <person name="Hirani K."/>
            <person name="Jayaseelan J.C."/>
            <person name="Lara F."/>
            <person name="Munidasa M."/>
            <person name="Palculict T."/>
            <person name="Patil S."/>
            <person name="Pu L.-L."/>
            <person name="Saada N."/>
            <person name="Tang L."/>
            <person name="Weissenberger G."/>
            <person name="Zhu Y."/>
            <person name="Hemphill L."/>
            <person name="Shang Y."/>
            <person name="Youmans B."/>
            <person name="Ayvaz T."/>
            <person name="Ross M."/>
            <person name="Santibanez J."/>
            <person name="Aqrawi P."/>
            <person name="Gross S."/>
            <person name="Joshi V."/>
            <person name="Fowler G."/>
            <person name="Nazareth L."/>
            <person name="Reid J."/>
            <person name="Worley K."/>
            <person name="Petrosino J."/>
            <person name="Highlander S."/>
            <person name="Gibbs R."/>
        </authorList>
    </citation>
    <scope>NUCLEOTIDE SEQUENCE [LARGE SCALE GENOMIC DNA]</scope>
    <source>
        <strain evidence="6">ATCC 33269</strain>
    </source>
</reference>
<keyword evidence="5" id="KW-0812">Transmembrane</keyword>
<evidence type="ECO:0000313" key="6">
    <source>
        <dbReference type="EMBL" id="EFZ36199.1"/>
    </source>
</evidence>
<dbReference type="eggNOG" id="COG1388">
    <property type="taxonomic scope" value="Bacteria"/>
</dbReference>
<sequence>MMMNKISYLSTFIQKKYSLSQKEADNFVSQMFEVISEALHTEKQVKIKGLGTFKVMSVSPRESVNVNTGERFVIEGRDKISFTPETSMRDRVNTPFSQFETVVLNDNVDFSEIDEKYNMLHVDDMEESNADVVLSDVTELSQEEKDSHIDDGTFNHQENVEDVQKEVIAPLDTIQLNMLNENVETEDKGLQPSDFVDKEEERTETENALSEANISIGNAQTNVENNSDDTTTEISSTDGNDNLFIRLQRSNRLVKILGTVIIVLLLLGCIGTYYVGRMLSLRDNRIEHLEATIAQRPLIGHRKAAIIPLKKTVVEAKLMKDSVIQKDKQTKPLQHTKTASQQNSQANQNNADRADRQMQIQKAVNTLPDYDKDPRVKTGAYRIIGIEREIKVRKGQTLYSISNANLGPGMECYVEAVNGKKEFKEGETLKIPALKLKKKKK</sequence>
<dbReference type="GO" id="GO:0003677">
    <property type="term" value="F:DNA binding"/>
    <property type="evidence" value="ECO:0007669"/>
    <property type="project" value="UniProtKB-KW"/>
</dbReference>
<evidence type="ECO:0000256" key="4">
    <source>
        <dbReference type="SAM" id="MobiDB-lite"/>
    </source>
</evidence>
<dbReference type="Proteomes" id="UP000005580">
    <property type="component" value="Unassembled WGS sequence"/>
</dbReference>
<comment type="similarity">
    <text evidence="1 3">Belongs to the bacterial histone-like protein family.</text>
</comment>
<dbReference type="SMART" id="SM00411">
    <property type="entry name" value="BHL"/>
    <property type="match status" value="1"/>
</dbReference>
<dbReference type="EMBL" id="AEPE02000006">
    <property type="protein sequence ID" value="EFZ36199.1"/>
    <property type="molecule type" value="Genomic_DNA"/>
</dbReference>
<dbReference type="PANTHER" id="PTHR33175">
    <property type="entry name" value="DNA-BINDING PROTEIN HU"/>
    <property type="match status" value="1"/>
</dbReference>
<feature type="compositionally biased region" description="Low complexity" evidence="4">
    <location>
        <begin position="339"/>
        <end position="351"/>
    </location>
</feature>
<dbReference type="GO" id="GO:0030527">
    <property type="term" value="F:structural constituent of chromatin"/>
    <property type="evidence" value="ECO:0007669"/>
    <property type="project" value="InterPro"/>
</dbReference>
<keyword evidence="7" id="KW-1185">Reference proteome</keyword>
<proteinExistence type="inferred from homology"/>
<evidence type="ECO:0000313" key="7">
    <source>
        <dbReference type="Proteomes" id="UP000005580"/>
    </source>
</evidence>
<dbReference type="AlphaFoldDB" id="E7RSJ8"/>
<keyword evidence="5" id="KW-0472">Membrane</keyword>
<dbReference type="SUPFAM" id="SSF47729">
    <property type="entry name" value="IHF-like DNA-binding proteins"/>
    <property type="match status" value="1"/>
</dbReference>
<feature type="compositionally biased region" description="Polar residues" evidence="4">
    <location>
        <begin position="212"/>
        <end position="225"/>
    </location>
</feature>
<gene>
    <name evidence="6" type="primary">hup</name>
    <name evidence="6" type="ORF">HMPREF0663_12266</name>
</gene>
<feature type="transmembrane region" description="Helical" evidence="5">
    <location>
        <begin position="253"/>
        <end position="275"/>
    </location>
</feature>
<dbReference type="STRING" id="28134.SAMN05444288_2138"/>
<dbReference type="Pfam" id="PF00216">
    <property type="entry name" value="Bac_DNA_binding"/>
    <property type="match status" value="1"/>
</dbReference>
<dbReference type="RefSeq" id="WP_004370490.1">
    <property type="nucleotide sequence ID" value="NZ_GL833119.1"/>
</dbReference>
<dbReference type="InterPro" id="IPR000119">
    <property type="entry name" value="Hist_DNA-bd"/>
</dbReference>
<evidence type="ECO:0000256" key="5">
    <source>
        <dbReference type="SAM" id="Phobius"/>
    </source>
</evidence>
<dbReference type="InterPro" id="IPR010992">
    <property type="entry name" value="IHF-like_DNA-bd_dom_sf"/>
</dbReference>
<protein>
    <submittedName>
        <fullName evidence="6">DNA-binding protein HU</fullName>
    </submittedName>
</protein>
<name>E7RSJ8_9BACT</name>
<comment type="caution">
    <text evidence="6">The sequence shown here is derived from an EMBL/GenBank/DDBJ whole genome shotgun (WGS) entry which is preliminary data.</text>
</comment>
<keyword evidence="5" id="KW-1133">Transmembrane helix</keyword>